<keyword evidence="4" id="KW-1185">Reference proteome</keyword>
<comment type="similarity">
    <text evidence="1">Belongs to the AHA1 family.</text>
</comment>
<protein>
    <submittedName>
        <fullName evidence="3">ATPase</fullName>
    </submittedName>
</protein>
<dbReference type="Gene3D" id="3.30.530.20">
    <property type="match status" value="1"/>
</dbReference>
<gene>
    <name evidence="3" type="ORF">Pmi06nite_40650</name>
</gene>
<dbReference type="EMBL" id="BOOO01000020">
    <property type="protein sequence ID" value="GII30623.1"/>
    <property type="molecule type" value="Genomic_DNA"/>
</dbReference>
<organism evidence="3 4">
    <name type="scientific">Planotetraspora mira</name>
    <dbReference type="NCBI Taxonomy" id="58121"/>
    <lineage>
        <taxon>Bacteria</taxon>
        <taxon>Bacillati</taxon>
        <taxon>Actinomycetota</taxon>
        <taxon>Actinomycetes</taxon>
        <taxon>Streptosporangiales</taxon>
        <taxon>Streptosporangiaceae</taxon>
        <taxon>Planotetraspora</taxon>
    </lineage>
</organism>
<dbReference type="InterPro" id="IPR013538">
    <property type="entry name" value="ASHA1/2-like_C"/>
</dbReference>
<dbReference type="Pfam" id="PF08327">
    <property type="entry name" value="AHSA1"/>
    <property type="match status" value="1"/>
</dbReference>
<name>A0A8J3TP74_9ACTN</name>
<evidence type="ECO:0000313" key="4">
    <source>
        <dbReference type="Proteomes" id="UP000650628"/>
    </source>
</evidence>
<dbReference type="CDD" id="cd07826">
    <property type="entry name" value="SRPBCC_CalC_Aha1-like_9"/>
    <property type="match status" value="1"/>
</dbReference>
<comment type="caution">
    <text evidence="3">The sequence shown here is derived from an EMBL/GenBank/DDBJ whole genome shotgun (WGS) entry which is preliminary data.</text>
</comment>
<dbReference type="RefSeq" id="WP_203954581.1">
    <property type="nucleotide sequence ID" value="NZ_BOOO01000020.1"/>
</dbReference>
<evidence type="ECO:0000259" key="2">
    <source>
        <dbReference type="Pfam" id="PF08327"/>
    </source>
</evidence>
<feature type="domain" description="Activator of Hsp90 ATPase homologue 1/2-like C-terminal" evidence="2">
    <location>
        <begin position="22"/>
        <end position="153"/>
    </location>
</feature>
<evidence type="ECO:0000313" key="3">
    <source>
        <dbReference type="EMBL" id="GII30623.1"/>
    </source>
</evidence>
<accession>A0A8J3TP74</accession>
<evidence type="ECO:0000256" key="1">
    <source>
        <dbReference type="ARBA" id="ARBA00006817"/>
    </source>
</evidence>
<dbReference type="SUPFAM" id="SSF55961">
    <property type="entry name" value="Bet v1-like"/>
    <property type="match status" value="1"/>
</dbReference>
<proteinExistence type="inferred from homology"/>
<sequence length="159" mass="17983">MVKTQITAEPGTSQIIIEREFDAPRDLVFRAYTDPELLVQWMGPRDLTMKIEEFDVRDGGKWRYISTDADGNDYGFHGVFHGTPSPDATVQTFEFEGVPGHVALEKLTLEEQDGRTLVRTVSSFQSVEDRDGMVASGMERGVRDSDERLEELLARLQND</sequence>
<dbReference type="Proteomes" id="UP000650628">
    <property type="component" value="Unassembled WGS sequence"/>
</dbReference>
<dbReference type="AlphaFoldDB" id="A0A8J3TP74"/>
<reference evidence="3 4" key="1">
    <citation type="submission" date="2021-01" db="EMBL/GenBank/DDBJ databases">
        <title>Whole genome shotgun sequence of Planotetraspora mira NBRC 15435.</title>
        <authorList>
            <person name="Komaki H."/>
            <person name="Tamura T."/>
        </authorList>
    </citation>
    <scope>NUCLEOTIDE SEQUENCE [LARGE SCALE GENOMIC DNA]</scope>
    <source>
        <strain evidence="3 4">NBRC 15435</strain>
    </source>
</reference>
<dbReference type="InterPro" id="IPR023393">
    <property type="entry name" value="START-like_dom_sf"/>
</dbReference>